<proteinExistence type="predicted"/>
<protein>
    <submittedName>
        <fullName evidence="1">Uncharacterized protein</fullName>
    </submittedName>
</protein>
<name>A0A438CLW0_VITVI</name>
<comment type="caution">
    <text evidence="1">The sequence shown here is derived from an EMBL/GenBank/DDBJ whole genome shotgun (WGS) entry which is preliminary data.</text>
</comment>
<dbReference type="AlphaFoldDB" id="A0A438CLW0"/>
<organism evidence="1 2">
    <name type="scientific">Vitis vinifera</name>
    <name type="common">Grape</name>
    <dbReference type="NCBI Taxonomy" id="29760"/>
    <lineage>
        <taxon>Eukaryota</taxon>
        <taxon>Viridiplantae</taxon>
        <taxon>Streptophyta</taxon>
        <taxon>Embryophyta</taxon>
        <taxon>Tracheophyta</taxon>
        <taxon>Spermatophyta</taxon>
        <taxon>Magnoliopsida</taxon>
        <taxon>eudicotyledons</taxon>
        <taxon>Gunneridae</taxon>
        <taxon>Pentapetalae</taxon>
        <taxon>rosids</taxon>
        <taxon>Vitales</taxon>
        <taxon>Vitaceae</taxon>
        <taxon>Viteae</taxon>
        <taxon>Vitis</taxon>
    </lineage>
</organism>
<dbReference type="EMBL" id="QGNW01002178">
    <property type="protein sequence ID" value="RVW24202.1"/>
    <property type="molecule type" value="Genomic_DNA"/>
</dbReference>
<sequence>MINQAIYHEASTWLKIDVLLYVIDVNFEDTCKGFLEVAKVSSLEELLVNAYFQHQQSVPWFKVVVSVIDSEGPEAYRNSNESTESYQFPAEFVHYIVSGSSLVVAGVEEAVHQTVSVIFEDPGVQELLVKLYQKGEDFTIINLLFEVFMVLVIIPDVPEA</sequence>
<evidence type="ECO:0000313" key="2">
    <source>
        <dbReference type="Proteomes" id="UP000288805"/>
    </source>
</evidence>
<evidence type="ECO:0000313" key="1">
    <source>
        <dbReference type="EMBL" id="RVW24202.1"/>
    </source>
</evidence>
<accession>A0A438CLW0</accession>
<reference evidence="1 2" key="1">
    <citation type="journal article" date="2018" name="PLoS Genet.">
        <title>Population sequencing reveals clonal diversity and ancestral inbreeding in the grapevine cultivar Chardonnay.</title>
        <authorList>
            <person name="Roach M.J."/>
            <person name="Johnson D.L."/>
            <person name="Bohlmann J."/>
            <person name="van Vuuren H.J."/>
            <person name="Jones S.J."/>
            <person name="Pretorius I.S."/>
            <person name="Schmidt S.A."/>
            <person name="Borneman A.R."/>
        </authorList>
    </citation>
    <scope>NUCLEOTIDE SEQUENCE [LARGE SCALE GENOMIC DNA]</scope>
    <source>
        <strain evidence="2">cv. Chardonnay</strain>
        <tissue evidence="1">Leaf</tissue>
    </source>
</reference>
<gene>
    <name evidence="1" type="ORF">CK203_087020</name>
</gene>
<dbReference type="Proteomes" id="UP000288805">
    <property type="component" value="Unassembled WGS sequence"/>
</dbReference>